<reference evidence="2 3" key="1">
    <citation type="submission" date="2020-07" db="EMBL/GenBank/DDBJ databases">
        <title>Sequencing the genomes of 1000 actinobacteria strains.</title>
        <authorList>
            <person name="Klenk H.-P."/>
        </authorList>
    </citation>
    <scope>NUCLEOTIDE SEQUENCE [LARGE SCALE GENOMIC DNA]</scope>
    <source>
        <strain evidence="2 3">DSM 27576</strain>
    </source>
</reference>
<accession>A0A7W3JNR5</accession>
<keyword evidence="3" id="KW-1185">Reference proteome</keyword>
<name>A0A7W3JNR5_9MICO</name>
<evidence type="ECO:0008006" key="4">
    <source>
        <dbReference type="Google" id="ProtNLM"/>
    </source>
</evidence>
<keyword evidence="1" id="KW-1133">Transmembrane helix</keyword>
<feature type="transmembrane region" description="Helical" evidence="1">
    <location>
        <begin position="15"/>
        <end position="35"/>
    </location>
</feature>
<evidence type="ECO:0000313" key="3">
    <source>
        <dbReference type="Proteomes" id="UP000526083"/>
    </source>
</evidence>
<proteinExistence type="predicted"/>
<dbReference type="NCBIfam" id="NF041635">
    <property type="entry name" value="STM3941_fam"/>
    <property type="match status" value="1"/>
</dbReference>
<sequence length="159" mass="17017">MSATSLRIITPRGKLVIIAAVCSLFAAMGVVTVALSPETMLNLIIGVAAVGFFGIGGGISLISLWRRSLLLEADADGIRFSHRTLIEWSGVERVGSTSSQLGIRLRNPDSLIAQDPRGFSRDELRENRRSSGGWDLVFADNLLDRSPADAAAAINAQRP</sequence>
<comment type="caution">
    <text evidence="2">The sequence shown here is derived from an EMBL/GenBank/DDBJ whole genome shotgun (WGS) entry which is preliminary data.</text>
</comment>
<dbReference type="EMBL" id="JACGWY010000002">
    <property type="protein sequence ID" value="MBA8816265.1"/>
    <property type="molecule type" value="Genomic_DNA"/>
</dbReference>
<evidence type="ECO:0000256" key="1">
    <source>
        <dbReference type="SAM" id="Phobius"/>
    </source>
</evidence>
<dbReference type="AlphaFoldDB" id="A0A7W3JNR5"/>
<organism evidence="2 3">
    <name type="scientific">Microbacterium halimionae</name>
    <dbReference type="NCBI Taxonomy" id="1526413"/>
    <lineage>
        <taxon>Bacteria</taxon>
        <taxon>Bacillati</taxon>
        <taxon>Actinomycetota</taxon>
        <taxon>Actinomycetes</taxon>
        <taxon>Micrococcales</taxon>
        <taxon>Microbacteriaceae</taxon>
        <taxon>Microbacterium</taxon>
    </lineage>
</organism>
<evidence type="ECO:0000313" key="2">
    <source>
        <dbReference type="EMBL" id="MBA8816265.1"/>
    </source>
</evidence>
<feature type="transmembrane region" description="Helical" evidence="1">
    <location>
        <begin position="41"/>
        <end position="65"/>
    </location>
</feature>
<dbReference type="Proteomes" id="UP000526083">
    <property type="component" value="Unassembled WGS sequence"/>
</dbReference>
<dbReference type="RefSeq" id="WP_167049959.1">
    <property type="nucleotide sequence ID" value="NZ_JAAOZB010000002.1"/>
</dbReference>
<keyword evidence="1" id="KW-0472">Membrane</keyword>
<dbReference type="InterPro" id="IPR048136">
    <property type="entry name" value="STM3941-like"/>
</dbReference>
<keyword evidence="1" id="KW-0812">Transmembrane</keyword>
<gene>
    <name evidence="2" type="ORF">FHX48_001338</name>
</gene>
<protein>
    <recommendedName>
        <fullName evidence="4">PH domain-containing protein</fullName>
    </recommendedName>
</protein>